<feature type="region of interest" description="Disordered" evidence="2">
    <location>
        <begin position="354"/>
        <end position="399"/>
    </location>
</feature>
<reference evidence="3" key="1">
    <citation type="submission" date="2015-07" db="EMBL/GenBank/DDBJ databases">
        <title>Adaptation to a free-living lifestyle via gene acquisitions in the diplomonad Trepomonas sp. PC1.</title>
        <authorList>
            <person name="Xu F."/>
            <person name="Jerlstrom-Hultqvist J."/>
            <person name="Kolisko M."/>
            <person name="Simpson A.G.B."/>
            <person name="Roger A.J."/>
            <person name="Svard S.G."/>
            <person name="Andersson J.O."/>
        </authorList>
    </citation>
    <scope>NUCLEOTIDE SEQUENCE</scope>
    <source>
        <strain evidence="3">PC1</strain>
    </source>
</reference>
<evidence type="ECO:0000313" key="3">
    <source>
        <dbReference type="EMBL" id="JAP93603.1"/>
    </source>
</evidence>
<accession>A0A146K9U9</accession>
<evidence type="ECO:0000256" key="2">
    <source>
        <dbReference type="SAM" id="MobiDB-lite"/>
    </source>
</evidence>
<feature type="compositionally biased region" description="Polar residues" evidence="2">
    <location>
        <begin position="355"/>
        <end position="377"/>
    </location>
</feature>
<organism evidence="3">
    <name type="scientific">Trepomonas sp. PC1</name>
    <dbReference type="NCBI Taxonomy" id="1076344"/>
    <lineage>
        <taxon>Eukaryota</taxon>
        <taxon>Metamonada</taxon>
        <taxon>Diplomonadida</taxon>
        <taxon>Hexamitidae</taxon>
        <taxon>Hexamitinae</taxon>
        <taxon>Trepomonas</taxon>
    </lineage>
</organism>
<feature type="coiled-coil region" evidence="1">
    <location>
        <begin position="123"/>
        <end position="181"/>
    </location>
</feature>
<sequence length="1292" mass="149079">QKPANSPKEPKKEIATFPAANQVFRLAGSKQEVEQVKNEISESAPSESQTHQELTNISAIDVEQIQFMRKSNISYVELKHVKRTVQEVQKQLMKVQLSSRAIPEEIKKSKSNVSNVAANQVAVKQIENEASTISINSQSQENEVKVLKERIQQQEVLFDDISKELDRLQQIEERYIDLVENTDLNPNELATSRHMNSKLSAKTSVVQNSQELPHSFTMKLKPISQIQDTEEEFNELLQDFEAQQAVYQELFEQFQQITKEKAELQRQIHDQKLFVQEQTDKIAEQTEKLETNQNLIEQMTQKFITENIKFEPKKPKLNVTKEETQETGNNKNTQTTRSSIYVVQALREPVRKTAKQIQDQETPQKQNQIPETSNQLTMEEVKNDQSQNAGTTNAEITQGQVTVTDQTKTYNTTNSPPQKFVQAKTHKYKPKQVKKIPETSSKNSLIQSAQSQIEEEIAKNKILNNQFQKQSVDNISISIAQNSNQAQSNNQIQKEDSTPVKIDGKTALQQLMTGVSVDSLLSKVNSTVKPKKELKNIKSNLDFMGKSYSSSSVQQQEQKQIAQNNLQSIAEKQDNSYEIDAEKLALFENDSIQKQKLASEAEKYEKLMNSFHDLSNQTFKKEEQIKALTQENQILLKNQKAVVMMIDKQVEIGCFQVQEQSTQFDNELIEISAVATQTVSLFDFKEDVVQQGILDMFRHKPNLQQKYLNLVSKSSKPNMLKNSPRAVQNASNTSTNTLNISNQNLSFVQHPQQKIQLKEKAFEAKPNQNLSKPPQTLKNITPKEEFYQLGLSDLMPMLAISQVAKTDPLPPTTLDVSQLNREIIKQNQPAPPPNLLKFSFNKPFPKFLQVLKLPENFERMFFMMQSDFDSLDHLIYHQNAEFLPVLKCKTKSQPDLQTGLKNLYGVCSTLQNQSFQKLVEKEFCDFLPKYAEKIGYFAPESLSLQKSDEFEQICTQLEFQVESAEINKTEYVACNQELLDIKFVTKHIQKIIQQTEEYETLQQKFVKYVRQLNQKPTVQHQFILQFFGNAAYLQYFSNEIFLFMRLLFDLPQDYFFWLQTARQVAGGKIAQNIPQVVEKMFQNFPIYKREFIIKDVLEKPDDQRANQLLFVAVLQRNRSYQSIKCSLFKLQEIFKTETISQMIFTELMIQSQICSNQQAVQLFDCYKNKQFEIQPDVFDQIFTQHLMWRFCSTDLAVINEESSENLKKLIFQTDYVLEQFIEIGKKTDNQKLSRLLMHTQDCVIFFDYMQAVQTLKEVFMEIITIFGQNKMNCAIAALGGAASALKVFLKMM</sequence>
<evidence type="ECO:0000256" key="1">
    <source>
        <dbReference type="SAM" id="Coils"/>
    </source>
</evidence>
<feature type="compositionally biased region" description="Polar residues" evidence="2">
    <location>
        <begin position="384"/>
        <end position="399"/>
    </location>
</feature>
<feature type="region of interest" description="Disordered" evidence="2">
    <location>
        <begin position="317"/>
        <end position="336"/>
    </location>
</feature>
<gene>
    <name evidence="3" type="ORF">TPC1_14056</name>
</gene>
<name>A0A146K9U9_9EUKA</name>
<protein>
    <submittedName>
        <fullName evidence="3">Uncharacterized protein</fullName>
    </submittedName>
</protein>
<dbReference type="EMBL" id="GDID01003003">
    <property type="protein sequence ID" value="JAP93603.1"/>
    <property type="molecule type" value="Transcribed_RNA"/>
</dbReference>
<proteinExistence type="predicted"/>
<feature type="compositionally biased region" description="Polar residues" evidence="2">
    <location>
        <begin position="326"/>
        <end position="336"/>
    </location>
</feature>
<keyword evidence="1" id="KW-0175">Coiled coil</keyword>
<feature type="compositionally biased region" description="Basic residues" evidence="2">
    <location>
        <begin position="424"/>
        <end position="434"/>
    </location>
</feature>
<feature type="coiled-coil region" evidence="1">
    <location>
        <begin position="223"/>
        <end position="302"/>
    </location>
</feature>
<feature type="compositionally biased region" description="Polar residues" evidence="2">
    <location>
        <begin position="438"/>
        <end position="447"/>
    </location>
</feature>
<feature type="region of interest" description="Disordered" evidence="2">
    <location>
        <begin position="423"/>
        <end position="447"/>
    </location>
</feature>
<feature type="non-terminal residue" evidence="3">
    <location>
        <position position="1"/>
    </location>
</feature>